<keyword evidence="2" id="KW-1185">Reference proteome</keyword>
<protein>
    <submittedName>
        <fullName evidence="1">Uncharacterized protein</fullName>
    </submittedName>
</protein>
<accession>A0ABP8E6A4</accession>
<organism evidence="1 2">
    <name type="scientific">Frondihabitans peucedani</name>
    <dbReference type="NCBI Taxonomy" id="598626"/>
    <lineage>
        <taxon>Bacteria</taxon>
        <taxon>Bacillati</taxon>
        <taxon>Actinomycetota</taxon>
        <taxon>Actinomycetes</taxon>
        <taxon>Micrococcales</taxon>
        <taxon>Microbacteriaceae</taxon>
        <taxon>Frondihabitans</taxon>
    </lineage>
</organism>
<evidence type="ECO:0000313" key="1">
    <source>
        <dbReference type="EMBL" id="GAA4267753.1"/>
    </source>
</evidence>
<evidence type="ECO:0000313" key="2">
    <source>
        <dbReference type="Proteomes" id="UP001501594"/>
    </source>
</evidence>
<proteinExistence type="predicted"/>
<name>A0ABP8E6A4_9MICO</name>
<dbReference type="Proteomes" id="UP001501594">
    <property type="component" value="Unassembled WGS sequence"/>
</dbReference>
<reference evidence="2" key="1">
    <citation type="journal article" date="2019" name="Int. J. Syst. Evol. Microbiol.">
        <title>The Global Catalogue of Microorganisms (GCM) 10K type strain sequencing project: providing services to taxonomists for standard genome sequencing and annotation.</title>
        <authorList>
            <consortium name="The Broad Institute Genomics Platform"/>
            <consortium name="The Broad Institute Genome Sequencing Center for Infectious Disease"/>
            <person name="Wu L."/>
            <person name="Ma J."/>
        </authorList>
    </citation>
    <scope>NUCLEOTIDE SEQUENCE [LARGE SCALE GENOMIC DNA]</scope>
    <source>
        <strain evidence="2">JCM 17442</strain>
    </source>
</reference>
<gene>
    <name evidence="1" type="ORF">GCM10022256_33650</name>
</gene>
<dbReference type="EMBL" id="BAABAU010000006">
    <property type="protein sequence ID" value="GAA4267753.1"/>
    <property type="molecule type" value="Genomic_DNA"/>
</dbReference>
<comment type="caution">
    <text evidence="1">The sequence shown here is derived from an EMBL/GenBank/DDBJ whole genome shotgun (WGS) entry which is preliminary data.</text>
</comment>
<sequence>MARWAACSNPLRSILLTRIQAASKTNGASEPARSRFLKAVGYFRGTQREIFRGAGLAAESTYETTNSQGKVVTKHRWQFPRIQSFEPTPFGGVVRIRVRERLGQTPTDLVSKEEVLGAMLHCEDLRVLRGCPVHVLLEFHYVDPLAGTTSVDGAADMDGWFGEAP</sequence>
<dbReference type="RefSeq" id="WP_344798355.1">
    <property type="nucleotide sequence ID" value="NZ_BAABAU010000006.1"/>
</dbReference>